<protein>
    <submittedName>
        <fullName evidence="1">Uncharacterized protein</fullName>
    </submittedName>
</protein>
<organism evidence="1 2">
    <name type="scientific">Liparis tanakae</name>
    <name type="common">Tanaka's snailfish</name>
    <dbReference type="NCBI Taxonomy" id="230148"/>
    <lineage>
        <taxon>Eukaryota</taxon>
        <taxon>Metazoa</taxon>
        <taxon>Chordata</taxon>
        <taxon>Craniata</taxon>
        <taxon>Vertebrata</taxon>
        <taxon>Euteleostomi</taxon>
        <taxon>Actinopterygii</taxon>
        <taxon>Neopterygii</taxon>
        <taxon>Teleostei</taxon>
        <taxon>Neoteleostei</taxon>
        <taxon>Acanthomorphata</taxon>
        <taxon>Eupercaria</taxon>
        <taxon>Perciformes</taxon>
        <taxon>Cottioidei</taxon>
        <taxon>Cottales</taxon>
        <taxon>Liparidae</taxon>
        <taxon>Liparis</taxon>
    </lineage>
</organism>
<dbReference type="Proteomes" id="UP000314294">
    <property type="component" value="Unassembled WGS sequence"/>
</dbReference>
<comment type="caution">
    <text evidence="1">The sequence shown here is derived from an EMBL/GenBank/DDBJ whole genome shotgun (WGS) entry which is preliminary data.</text>
</comment>
<name>A0A4Z2G0K6_9TELE</name>
<dbReference type="AlphaFoldDB" id="A0A4Z2G0K6"/>
<proteinExistence type="predicted"/>
<accession>A0A4Z2G0K6</accession>
<sequence>MLSALVTTFLYSEEDSCCAMASLRLRIVSMSDWSMNCHIFSTLRDLEDEEHRTCPGCRVLHGVAPLGALGRHGGHGQRGLEVRVALGVTVGAAHVSGEETEVVQREDLQEGPDGCMSITAEIPFVHFVLLRIENAEVFFFSLEKWRRLQLLPMNRLLIVA</sequence>
<gene>
    <name evidence="1" type="ORF">EYF80_043452</name>
</gene>
<evidence type="ECO:0000313" key="1">
    <source>
        <dbReference type="EMBL" id="TNN46364.1"/>
    </source>
</evidence>
<dbReference type="EMBL" id="SRLO01000793">
    <property type="protein sequence ID" value="TNN46364.1"/>
    <property type="molecule type" value="Genomic_DNA"/>
</dbReference>
<reference evidence="1 2" key="1">
    <citation type="submission" date="2019-03" db="EMBL/GenBank/DDBJ databases">
        <title>First draft genome of Liparis tanakae, snailfish: a comprehensive survey of snailfish specific genes.</title>
        <authorList>
            <person name="Kim W."/>
            <person name="Song I."/>
            <person name="Jeong J.-H."/>
            <person name="Kim D."/>
            <person name="Kim S."/>
            <person name="Ryu S."/>
            <person name="Song J.Y."/>
            <person name="Lee S.K."/>
        </authorList>
    </citation>
    <scope>NUCLEOTIDE SEQUENCE [LARGE SCALE GENOMIC DNA]</scope>
    <source>
        <tissue evidence="1">Muscle</tissue>
    </source>
</reference>
<evidence type="ECO:0000313" key="2">
    <source>
        <dbReference type="Proteomes" id="UP000314294"/>
    </source>
</evidence>
<keyword evidence="2" id="KW-1185">Reference proteome</keyword>